<feature type="domain" description="6-phosphogluconate dehydrogenase NADP-binding" evidence="3">
    <location>
        <begin position="1"/>
        <end position="105"/>
    </location>
</feature>
<dbReference type="InterPro" id="IPR036291">
    <property type="entry name" value="NAD(P)-bd_dom_sf"/>
</dbReference>
<dbReference type="EMBL" id="RBAL01000001">
    <property type="protein sequence ID" value="RKN47316.1"/>
    <property type="molecule type" value="Genomic_DNA"/>
</dbReference>
<dbReference type="InterPro" id="IPR051265">
    <property type="entry name" value="HIBADH-related_NP60_sf"/>
</dbReference>
<reference evidence="5 6" key="1">
    <citation type="journal article" date="2014" name="Int. J. Syst. Evol. Microbiol.">
        <title>Streptomyces hoynatensis sp. nov., isolated from deep marine sediment.</title>
        <authorList>
            <person name="Veyisoglu A."/>
            <person name="Sahin N."/>
        </authorList>
    </citation>
    <scope>NUCLEOTIDE SEQUENCE [LARGE SCALE GENOMIC DNA]</scope>
    <source>
        <strain evidence="5 6">KCTC 29097</strain>
    </source>
</reference>
<sequence length="281" mass="28585">MGSALGRAWLAAGHPLTVWNRSRERAASLAAAGARLAATPAEAVAAGGLVVGCVLDDAALEETLEGADLGGRDLVSLVTGTPGQARARARWARSRGARFLDGGIMAVPPMIGRPDGGGYVFYSGSAGLFEEHRATLAVPADTAYVGGDPGAAALYDVALLSAMYGMFAGVAHAFALAGEEIAPTDLAPRLAAWLGAMTASVHGTARRLESGDFTTGVVSPLAMQVAGSATLLRTAEERGVSPELLTPYLDLLRRRLAEGHGLEDTTGAIGLLATGRAPAEA</sequence>
<evidence type="ECO:0000259" key="4">
    <source>
        <dbReference type="Pfam" id="PF21761"/>
    </source>
</evidence>
<evidence type="ECO:0000256" key="2">
    <source>
        <dbReference type="ARBA" id="ARBA00023002"/>
    </source>
</evidence>
<gene>
    <name evidence="5" type="ORF">D7294_03365</name>
</gene>
<dbReference type="PANTHER" id="PTHR43580:SF2">
    <property type="entry name" value="CYTOKINE-LIKE NUCLEAR FACTOR N-PAC"/>
    <property type="match status" value="1"/>
</dbReference>
<evidence type="ECO:0000313" key="5">
    <source>
        <dbReference type="EMBL" id="RKN47316.1"/>
    </source>
</evidence>
<dbReference type="InterPro" id="IPR048666">
    <property type="entry name" value="RedAm-like_C"/>
</dbReference>
<dbReference type="PIRSF" id="PIRSF000103">
    <property type="entry name" value="HIBADH"/>
    <property type="match status" value="1"/>
</dbReference>
<dbReference type="Gene3D" id="3.40.50.720">
    <property type="entry name" value="NAD(P)-binding Rossmann-like Domain"/>
    <property type="match status" value="1"/>
</dbReference>
<organism evidence="5 6">
    <name type="scientific">Streptomyces hoynatensis</name>
    <dbReference type="NCBI Taxonomy" id="1141874"/>
    <lineage>
        <taxon>Bacteria</taxon>
        <taxon>Bacillati</taxon>
        <taxon>Actinomycetota</taxon>
        <taxon>Actinomycetes</taxon>
        <taxon>Kitasatosporales</taxon>
        <taxon>Streptomycetaceae</taxon>
        <taxon>Streptomyces</taxon>
    </lineage>
</organism>
<dbReference type="Gene3D" id="1.10.1040.10">
    <property type="entry name" value="N-(1-d-carboxylethyl)-l-norvaline Dehydrogenase, domain 2"/>
    <property type="match status" value="1"/>
</dbReference>
<dbReference type="InterPro" id="IPR006115">
    <property type="entry name" value="6PGDH_NADP-bd"/>
</dbReference>
<accession>A0A3A9ZJE4</accession>
<dbReference type="GO" id="GO:0050661">
    <property type="term" value="F:NADP binding"/>
    <property type="evidence" value="ECO:0007669"/>
    <property type="project" value="InterPro"/>
</dbReference>
<evidence type="ECO:0000259" key="3">
    <source>
        <dbReference type="Pfam" id="PF03446"/>
    </source>
</evidence>
<dbReference type="Pfam" id="PF21761">
    <property type="entry name" value="RedAm-like_C"/>
    <property type="match status" value="1"/>
</dbReference>
<keyword evidence="2" id="KW-0560">Oxidoreductase</keyword>
<proteinExistence type="inferred from homology"/>
<evidence type="ECO:0000313" key="6">
    <source>
        <dbReference type="Proteomes" id="UP000272474"/>
    </source>
</evidence>
<protein>
    <submittedName>
        <fullName evidence="5">NAD(P)-dependent oxidoreductase</fullName>
    </submittedName>
</protein>
<dbReference type="Proteomes" id="UP000272474">
    <property type="component" value="Unassembled WGS sequence"/>
</dbReference>
<dbReference type="PANTHER" id="PTHR43580">
    <property type="entry name" value="OXIDOREDUCTASE GLYR1-RELATED"/>
    <property type="match status" value="1"/>
</dbReference>
<comment type="similarity">
    <text evidence="1">Belongs to the HIBADH-related family.</text>
</comment>
<evidence type="ECO:0000256" key="1">
    <source>
        <dbReference type="ARBA" id="ARBA00009080"/>
    </source>
</evidence>
<keyword evidence="6" id="KW-1185">Reference proteome</keyword>
<dbReference type="GO" id="GO:0016491">
    <property type="term" value="F:oxidoreductase activity"/>
    <property type="evidence" value="ECO:0007669"/>
    <property type="project" value="UniProtKB-KW"/>
</dbReference>
<dbReference type="Pfam" id="PF03446">
    <property type="entry name" value="NAD_binding_2"/>
    <property type="match status" value="1"/>
</dbReference>
<dbReference type="SUPFAM" id="SSF51735">
    <property type="entry name" value="NAD(P)-binding Rossmann-fold domains"/>
    <property type="match status" value="1"/>
</dbReference>
<comment type="caution">
    <text evidence="5">The sequence shown here is derived from an EMBL/GenBank/DDBJ whole genome shotgun (WGS) entry which is preliminary data.</text>
</comment>
<dbReference type="OrthoDB" id="9135493at2"/>
<dbReference type="AlphaFoldDB" id="A0A3A9ZJE4"/>
<dbReference type="InterPro" id="IPR015815">
    <property type="entry name" value="HIBADH-related"/>
</dbReference>
<feature type="domain" description="NADPH-dependent reductive aminase-like C-terminal" evidence="4">
    <location>
        <begin position="148"/>
        <end position="271"/>
    </location>
</feature>
<name>A0A3A9ZJE4_9ACTN</name>
<dbReference type="InterPro" id="IPR013328">
    <property type="entry name" value="6PGD_dom2"/>
</dbReference>